<dbReference type="InterPro" id="IPR029071">
    <property type="entry name" value="Ubiquitin-like_domsf"/>
</dbReference>
<dbReference type="Proteomes" id="UP000681722">
    <property type="component" value="Unassembled WGS sequence"/>
</dbReference>
<dbReference type="OrthoDB" id="10032159at2759"/>
<evidence type="ECO:0000313" key="1">
    <source>
        <dbReference type="EMBL" id="CAF0941721.1"/>
    </source>
</evidence>
<dbReference type="Proteomes" id="UP000663829">
    <property type="component" value="Unassembled WGS sequence"/>
</dbReference>
<keyword evidence="3" id="KW-1185">Reference proteome</keyword>
<protein>
    <recommendedName>
        <fullName evidence="4">Ubiquitin-like domain-containing protein</fullName>
    </recommendedName>
</protein>
<name>A0A814CL72_9BILA</name>
<accession>A0A814CL72</accession>
<dbReference type="SUPFAM" id="SSF54236">
    <property type="entry name" value="Ubiquitin-like"/>
    <property type="match status" value="1"/>
</dbReference>
<gene>
    <name evidence="1" type="ORF">GPM918_LOCUS10747</name>
    <name evidence="2" type="ORF">SRO942_LOCUS10748</name>
</gene>
<reference evidence="1" key="1">
    <citation type="submission" date="2021-02" db="EMBL/GenBank/DDBJ databases">
        <authorList>
            <person name="Nowell W R."/>
        </authorList>
    </citation>
    <scope>NUCLEOTIDE SEQUENCE</scope>
</reference>
<proteinExistence type="predicted"/>
<dbReference type="EMBL" id="CAJNOQ010002149">
    <property type="protein sequence ID" value="CAF0941721.1"/>
    <property type="molecule type" value="Genomic_DNA"/>
</dbReference>
<evidence type="ECO:0008006" key="4">
    <source>
        <dbReference type="Google" id="ProtNLM"/>
    </source>
</evidence>
<dbReference type="EMBL" id="CAJOBC010002149">
    <property type="protein sequence ID" value="CAF3718185.1"/>
    <property type="molecule type" value="Genomic_DNA"/>
</dbReference>
<dbReference type="AlphaFoldDB" id="A0A814CL72"/>
<comment type="caution">
    <text evidence="1">The sequence shown here is derived from an EMBL/GenBank/DDBJ whole genome shotgun (WGS) entry which is preliminary data.</text>
</comment>
<sequence length="136" mass="16095">MRLKIITITVERLSDGSRMTFTIQSDDTIKHLRNLLNYHLPPKKNDTFKLYSYQRGAIINFHPSHFTLDYFPVIFDQKILLLKMDDTIEQRHTTNKTKPLLSYLKRTKSTSSSISTTDTKKLNCLTNVFQLFRWHD</sequence>
<evidence type="ECO:0000313" key="3">
    <source>
        <dbReference type="Proteomes" id="UP000663829"/>
    </source>
</evidence>
<organism evidence="1 3">
    <name type="scientific">Didymodactylos carnosus</name>
    <dbReference type="NCBI Taxonomy" id="1234261"/>
    <lineage>
        <taxon>Eukaryota</taxon>
        <taxon>Metazoa</taxon>
        <taxon>Spiralia</taxon>
        <taxon>Gnathifera</taxon>
        <taxon>Rotifera</taxon>
        <taxon>Eurotatoria</taxon>
        <taxon>Bdelloidea</taxon>
        <taxon>Philodinida</taxon>
        <taxon>Philodinidae</taxon>
        <taxon>Didymodactylos</taxon>
    </lineage>
</organism>
<evidence type="ECO:0000313" key="2">
    <source>
        <dbReference type="EMBL" id="CAF3718185.1"/>
    </source>
</evidence>